<evidence type="ECO:0000313" key="10">
    <source>
        <dbReference type="Proteomes" id="UP001142055"/>
    </source>
</evidence>
<evidence type="ECO:0000259" key="8">
    <source>
        <dbReference type="PROSITE" id="PS50940"/>
    </source>
</evidence>
<keyword evidence="3" id="KW-0677">Repeat</keyword>
<feature type="compositionally biased region" description="Basic and acidic residues" evidence="6">
    <location>
        <begin position="141"/>
        <end position="153"/>
    </location>
</feature>
<evidence type="ECO:0000313" key="9">
    <source>
        <dbReference type="EMBL" id="KAJ6220666.1"/>
    </source>
</evidence>
<dbReference type="Pfam" id="PF01607">
    <property type="entry name" value="CBM_14"/>
    <property type="match status" value="2"/>
</dbReference>
<keyword evidence="5" id="KW-0325">Glycoprotein</keyword>
<dbReference type="GO" id="GO:0005576">
    <property type="term" value="C:extracellular region"/>
    <property type="evidence" value="ECO:0007669"/>
    <property type="project" value="InterPro"/>
</dbReference>
<evidence type="ECO:0000256" key="6">
    <source>
        <dbReference type="SAM" id="MobiDB-lite"/>
    </source>
</evidence>
<evidence type="ECO:0000256" key="1">
    <source>
        <dbReference type="ARBA" id="ARBA00022669"/>
    </source>
</evidence>
<evidence type="ECO:0000256" key="4">
    <source>
        <dbReference type="ARBA" id="ARBA00023157"/>
    </source>
</evidence>
<dbReference type="InterPro" id="IPR036508">
    <property type="entry name" value="Chitin-bd_dom_sf"/>
</dbReference>
<evidence type="ECO:0000256" key="7">
    <source>
        <dbReference type="SAM" id="SignalP"/>
    </source>
</evidence>
<evidence type="ECO:0000256" key="3">
    <source>
        <dbReference type="ARBA" id="ARBA00022737"/>
    </source>
</evidence>
<gene>
    <name evidence="9" type="ORF">RDWZM_006478</name>
</gene>
<organism evidence="9 10">
    <name type="scientific">Blomia tropicalis</name>
    <name type="common">Mite</name>
    <dbReference type="NCBI Taxonomy" id="40697"/>
    <lineage>
        <taxon>Eukaryota</taxon>
        <taxon>Metazoa</taxon>
        <taxon>Ecdysozoa</taxon>
        <taxon>Arthropoda</taxon>
        <taxon>Chelicerata</taxon>
        <taxon>Arachnida</taxon>
        <taxon>Acari</taxon>
        <taxon>Acariformes</taxon>
        <taxon>Sarcoptiformes</taxon>
        <taxon>Astigmata</taxon>
        <taxon>Glycyphagoidea</taxon>
        <taxon>Echimyopodidae</taxon>
        <taxon>Blomia</taxon>
    </lineage>
</organism>
<accession>A0A9Q0M772</accession>
<comment type="caution">
    <text evidence="9">The sequence shown here is derived from an EMBL/GenBank/DDBJ whole genome shotgun (WGS) entry which is preliminary data.</text>
</comment>
<dbReference type="AlphaFoldDB" id="A0A9Q0M772"/>
<keyword evidence="1" id="KW-0147">Chitin-binding</keyword>
<sequence>MARVFIIAFALIGSVLADELCHSKPDGTLVPDPKSKTDFYECNNGMAFKLHCPTGLIFEEAAHGCVNDPNRPTEKIPCLSDSKFDCTGKPDGFYIDSDDRTKFHECDHHCPYDFHCPPLTYFEPSKNVCVFDKDNHEHTTMKPEVTTHAHEETTSSNVPTEITTPFQPTTEILSTESTHSSNDQTTRGRH</sequence>
<dbReference type="Gene3D" id="3.20.20.80">
    <property type="entry name" value="Glycosidases"/>
    <property type="match status" value="2"/>
</dbReference>
<dbReference type="InterPro" id="IPR051940">
    <property type="entry name" value="Chitin_bind-dev_reg"/>
</dbReference>
<keyword evidence="10" id="KW-1185">Reference proteome</keyword>
<dbReference type="GO" id="GO:0008061">
    <property type="term" value="F:chitin binding"/>
    <property type="evidence" value="ECO:0007669"/>
    <property type="project" value="UniProtKB-KW"/>
</dbReference>
<proteinExistence type="predicted"/>
<keyword evidence="2 7" id="KW-0732">Signal</keyword>
<dbReference type="PANTHER" id="PTHR23301">
    <property type="entry name" value="CHITIN BINDING PERITROPHIN-A"/>
    <property type="match status" value="1"/>
</dbReference>
<feature type="region of interest" description="Disordered" evidence="6">
    <location>
        <begin position="141"/>
        <end position="190"/>
    </location>
</feature>
<dbReference type="SUPFAM" id="SSF57625">
    <property type="entry name" value="Invertebrate chitin-binding proteins"/>
    <property type="match status" value="2"/>
</dbReference>
<feature type="domain" description="Chitin-binding type-2" evidence="8">
    <location>
        <begin position="18"/>
        <end position="80"/>
    </location>
</feature>
<keyword evidence="4" id="KW-1015">Disulfide bond</keyword>
<dbReference type="InterPro" id="IPR002557">
    <property type="entry name" value="Chitin-bd_dom"/>
</dbReference>
<reference evidence="9" key="1">
    <citation type="submission" date="2022-12" db="EMBL/GenBank/DDBJ databases">
        <title>Genome assemblies of Blomia tropicalis.</title>
        <authorList>
            <person name="Cui Y."/>
        </authorList>
    </citation>
    <scope>NUCLEOTIDE SEQUENCE</scope>
    <source>
        <tissue evidence="9">Adult mites</tissue>
    </source>
</reference>
<dbReference type="PANTHER" id="PTHR23301:SF0">
    <property type="entry name" value="CHITIN-BINDING TYPE-2 DOMAIN-CONTAINING PROTEIN-RELATED"/>
    <property type="match status" value="1"/>
</dbReference>
<dbReference type="Proteomes" id="UP001142055">
    <property type="component" value="Chromosome 2"/>
</dbReference>
<evidence type="ECO:0000256" key="2">
    <source>
        <dbReference type="ARBA" id="ARBA00022729"/>
    </source>
</evidence>
<feature type="compositionally biased region" description="Polar residues" evidence="6">
    <location>
        <begin position="154"/>
        <end position="190"/>
    </location>
</feature>
<dbReference type="SMART" id="SM00494">
    <property type="entry name" value="ChtBD2"/>
    <property type="match status" value="2"/>
</dbReference>
<dbReference type="SMR" id="A0A9Q0M772"/>
<dbReference type="PROSITE" id="PS50940">
    <property type="entry name" value="CHIT_BIND_II"/>
    <property type="match status" value="1"/>
</dbReference>
<feature type="signal peptide" evidence="7">
    <location>
        <begin position="1"/>
        <end position="17"/>
    </location>
</feature>
<evidence type="ECO:0000256" key="5">
    <source>
        <dbReference type="ARBA" id="ARBA00023180"/>
    </source>
</evidence>
<feature type="chain" id="PRO_5040117300" description="Chitin-binding type-2 domain-containing protein" evidence="7">
    <location>
        <begin position="18"/>
        <end position="190"/>
    </location>
</feature>
<name>A0A9Q0M772_BLOTA</name>
<protein>
    <recommendedName>
        <fullName evidence="8">Chitin-binding type-2 domain-containing protein</fullName>
    </recommendedName>
</protein>
<dbReference type="EMBL" id="JAPWDV010000002">
    <property type="protein sequence ID" value="KAJ6220666.1"/>
    <property type="molecule type" value="Genomic_DNA"/>
</dbReference>